<evidence type="ECO:0000256" key="2">
    <source>
        <dbReference type="ARBA" id="ARBA00022448"/>
    </source>
</evidence>
<dbReference type="PROSITE" id="PS00191">
    <property type="entry name" value="CYTOCHROME_B5_1"/>
    <property type="match status" value="1"/>
</dbReference>
<dbReference type="OrthoDB" id="260519at2759"/>
<protein>
    <recommendedName>
        <fullName evidence="15">Cytochrome b5 heme-binding domain-containing protein</fullName>
    </recommendedName>
</protein>
<dbReference type="GO" id="GO:0005789">
    <property type="term" value="C:endoplasmic reticulum membrane"/>
    <property type="evidence" value="ECO:0007669"/>
    <property type="project" value="UniProtKB-SubCell"/>
</dbReference>
<accession>A0A9P6FYJ3</accession>
<evidence type="ECO:0000256" key="1">
    <source>
        <dbReference type="ARBA" id="ARBA00004131"/>
    </source>
</evidence>
<dbReference type="Gene3D" id="3.10.120.10">
    <property type="entry name" value="Cytochrome b5-like heme/steroid binding domain"/>
    <property type="match status" value="1"/>
</dbReference>
<keyword evidence="8" id="KW-0249">Electron transport</keyword>
<evidence type="ECO:0000313" key="16">
    <source>
        <dbReference type="EMBL" id="KAF9583025.1"/>
    </source>
</evidence>
<dbReference type="SMART" id="SM01117">
    <property type="entry name" value="Cyt-b5"/>
    <property type="match status" value="1"/>
</dbReference>
<keyword evidence="6" id="KW-0256">Endoplasmic reticulum</keyword>
<dbReference type="InterPro" id="IPR050668">
    <property type="entry name" value="Cytochrome_b5"/>
</dbReference>
<evidence type="ECO:0000256" key="12">
    <source>
        <dbReference type="ARBA" id="ARBA00037877"/>
    </source>
</evidence>
<evidence type="ECO:0000256" key="13">
    <source>
        <dbReference type="ARBA" id="ARBA00038168"/>
    </source>
</evidence>
<dbReference type="FunFam" id="3.10.120.10:FF:000002">
    <property type="entry name" value="Cytochrome b5 type B"/>
    <property type="match status" value="1"/>
</dbReference>
<dbReference type="PROSITE" id="PS50255">
    <property type="entry name" value="CYTOCHROME_B5_2"/>
    <property type="match status" value="1"/>
</dbReference>
<dbReference type="GO" id="GO:0020037">
    <property type="term" value="F:heme binding"/>
    <property type="evidence" value="ECO:0007669"/>
    <property type="project" value="UniProtKB-UniRule"/>
</dbReference>
<keyword evidence="3 14" id="KW-0349">Heme</keyword>
<keyword evidence="5 14" id="KW-0479">Metal-binding</keyword>
<comment type="similarity">
    <text evidence="13 14">Belongs to the cytochrome b5 family.</text>
</comment>
<keyword evidence="11" id="KW-0472">Membrane</keyword>
<keyword evidence="2" id="KW-0813">Transport</keyword>
<dbReference type="Pfam" id="PF00173">
    <property type="entry name" value="Cyt-b5"/>
    <property type="match status" value="1"/>
</dbReference>
<dbReference type="PANTHER" id="PTHR19359">
    <property type="entry name" value="CYTOCHROME B5"/>
    <property type="match status" value="1"/>
</dbReference>
<keyword evidence="7" id="KW-0492">Microsome</keyword>
<dbReference type="EMBL" id="JAABOA010000837">
    <property type="protein sequence ID" value="KAF9583025.1"/>
    <property type="molecule type" value="Genomic_DNA"/>
</dbReference>
<organism evidence="16 17">
    <name type="scientific">Lunasporangiospora selenospora</name>
    <dbReference type="NCBI Taxonomy" id="979761"/>
    <lineage>
        <taxon>Eukaryota</taxon>
        <taxon>Fungi</taxon>
        <taxon>Fungi incertae sedis</taxon>
        <taxon>Mucoromycota</taxon>
        <taxon>Mortierellomycotina</taxon>
        <taxon>Mortierellomycetes</taxon>
        <taxon>Mortierellales</taxon>
        <taxon>Mortierellaceae</taxon>
        <taxon>Lunasporangiospora</taxon>
    </lineage>
</organism>
<dbReference type="Proteomes" id="UP000780801">
    <property type="component" value="Unassembled WGS sequence"/>
</dbReference>
<evidence type="ECO:0000256" key="14">
    <source>
        <dbReference type="RuleBase" id="RU362121"/>
    </source>
</evidence>
<keyword evidence="10 14" id="KW-0408">Iron</keyword>
<gene>
    <name evidence="16" type="ORF">BGW38_010394</name>
</gene>
<dbReference type="InterPro" id="IPR036400">
    <property type="entry name" value="Cyt_B5-like_heme/steroid_sf"/>
</dbReference>
<comment type="caution">
    <text evidence="16">The sequence shown here is derived from an EMBL/GenBank/DDBJ whole genome shotgun (WGS) entry which is preliminary data.</text>
</comment>
<dbReference type="InterPro" id="IPR001199">
    <property type="entry name" value="Cyt_B5-like_heme/steroid-bd"/>
</dbReference>
<keyword evidence="17" id="KW-1185">Reference proteome</keyword>
<name>A0A9P6FYJ3_9FUNG</name>
<evidence type="ECO:0000256" key="10">
    <source>
        <dbReference type="ARBA" id="ARBA00023004"/>
    </source>
</evidence>
<evidence type="ECO:0000256" key="3">
    <source>
        <dbReference type="ARBA" id="ARBA00022617"/>
    </source>
</evidence>
<dbReference type="GO" id="GO:0046872">
    <property type="term" value="F:metal ion binding"/>
    <property type="evidence" value="ECO:0007669"/>
    <property type="project" value="UniProtKB-UniRule"/>
</dbReference>
<evidence type="ECO:0000256" key="8">
    <source>
        <dbReference type="ARBA" id="ARBA00022982"/>
    </source>
</evidence>
<keyword evidence="4" id="KW-0812">Transmembrane</keyword>
<reference evidence="16" key="1">
    <citation type="journal article" date="2020" name="Fungal Divers.">
        <title>Resolving the Mortierellaceae phylogeny through synthesis of multi-gene phylogenetics and phylogenomics.</title>
        <authorList>
            <person name="Vandepol N."/>
            <person name="Liber J."/>
            <person name="Desiro A."/>
            <person name="Na H."/>
            <person name="Kennedy M."/>
            <person name="Barry K."/>
            <person name="Grigoriev I.V."/>
            <person name="Miller A.N."/>
            <person name="O'Donnell K."/>
            <person name="Stajich J.E."/>
            <person name="Bonito G."/>
        </authorList>
    </citation>
    <scope>NUCLEOTIDE SEQUENCE</scope>
    <source>
        <strain evidence="16">KOD1015</strain>
    </source>
</reference>
<evidence type="ECO:0000256" key="4">
    <source>
        <dbReference type="ARBA" id="ARBA00022692"/>
    </source>
</evidence>
<keyword evidence="9" id="KW-1133">Transmembrane helix</keyword>
<feature type="domain" description="Cytochrome b5 heme-binding" evidence="15">
    <location>
        <begin position="4"/>
        <end position="80"/>
    </location>
</feature>
<evidence type="ECO:0000256" key="5">
    <source>
        <dbReference type="ARBA" id="ARBA00022723"/>
    </source>
</evidence>
<dbReference type="InterPro" id="IPR018506">
    <property type="entry name" value="Cyt_B5_heme-BS"/>
</dbReference>
<dbReference type="SUPFAM" id="SSF55856">
    <property type="entry name" value="Cytochrome b5-like heme/steroid binding domain"/>
    <property type="match status" value="1"/>
</dbReference>
<evidence type="ECO:0000256" key="7">
    <source>
        <dbReference type="ARBA" id="ARBA00022848"/>
    </source>
</evidence>
<comment type="subcellular location">
    <subcellularLocation>
        <location evidence="1">Endoplasmic reticulum membrane</location>
        <topology evidence="1">Single-pass membrane protein</topology>
        <orientation evidence="1">Cytoplasmic side</orientation>
    </subcellularLocation>
    <subcellularLocation>
        <location evidence="12">Microsome membrane</location>
        <topology evidence="12">Single-pass membrane protein</topology>
        <orientation evidence="12">Cytoplasmic side</orientation>
    </subcellularLocation>
</comment>
<evidence type="ECO:0000259" key="15">
    <source>
        <dbReference type="PROSITE" id="PS50255"/>
    </source>
</evidence>
<dbReference type="PANTHER" id="PTHR19359:SF150">
    <property type="entry name" value="CYTOCHROME B5"/>
    <property type="match status" value="1"/>
</dbReference>
<evidence type="ECO:0000256" key="11">
    <source>
        <dbReference type="ARBA" id="ARBA00023136"/>
    </source>
</evidence>
<proteinExistence type="inferred from homology"/>
<dbReference type="AlphaFoldDB" id="A0A9P6FYJ3"/>
<evidence type="ECO:0000313" key="17">
    <source>
        <dbReference type="Proteomes" id="UP000780801"/>
    </source>
</evidence>
<dbReference type="PRINTS" id="PR00363">
    <property type="entry name" value="CYTOCHROMEB5"/>
</dbReference>
<evidence type="ECO:0000256" key="9">
    <source>
        <dbReference type="ARBA" id="ARBA00022989"/>
    </source>
</evidence>
<evidence type="ECO:0000256" key="6">
    <source>
        <dbReference type="ARBA" id="ARBA00022824"/>
    </source>
</evidence>
<sequence>MAAAKTYTTTELALHNSKDNLFLSINGKVYDVSGFIDEHPGGEEVLIDEAGHDATESFEDVGHSEEARDIMKRFYVGELKLEGSEKPKTKPTFATTPKPIPAVEPTDTGSSLQYVIAAVVVAGCVIWKAIS</sequence>